<dbReference type="Proteomes" id="UP000002233">
    <property type="component" value="Chromosome"/>
</dbReference>
<name>E0TYV2_BACSH</name>
<protein>
    <submittedName>
        <fullName evidence="1">Uncharacterized protein</fullName>
    </submittedName>
</protein>
<dbReference type="AlphaFoldDB" id="E0TYV2"/>
<reference evidence="1 2" key="2">
    <citation type="journal article" date="2011" name="Microbiology">
        <title>The genome sequence of Bacillus subtilis subsp. spizizenii W23: insights into speciation within the B. subtilis complex and into the history of B. subtilis genetics.</title>
        <authorList>
            <person name="Zeigler D.R."/>
        </authorList>
    </citation>
    <scope>NUCLEOTIDE SEQUENCE [LARGE SCALE GENOMIC DNA]</scope>
    <source>
        <strain evidence="2">ATCC 23059 / NRRL B-14472 / W23</strain>
    </source>
</reference>
<evidence type="ECO:0000313" key="1">
    <source>
        <dbReference type="EMBL" id="ADM38059.1"/>
    </source>
</evidence>
<organism evidence="1 2">
    <name type="scientific">Bacillus spizizenii (strain ATCC 23059 / NRRL B-14472 / W23)</name>
    <name type="common">Bacillus subtilis subsp. spizizenii</name>
    <dbReference type="NCBI Taxonomy" id="655816"/>
    <lineage>
        <taxon>Bacteria</taxon>
        <taxon>Bacillati</taxon>
        <taxon>Bacillota</taxon>
        <taxon>Bacilli</taxon>
        <taxon>Bacillales</taxon>
        <taxon>Bacillaceae</taxon>
        <taxon>Bacillus</taxon>
    </lineage>
</organism>
<proteinExistence type="predicted"/>
<accession>E0TYV2</accession>
<dbReference type="HOGENOM" id="CLU_2749407_0_0_9"/>
<dbReference type="KEGG" id="bss:BSUW23_10075"/>
<evidence type="ECO:0000313" key="2">
    <source>
        <dbReference type="Proteomes" id="UP000002233"/>
    </source>
</evidence>
<reference key="1">
    <citation type="submission" date="2010-08" db="EMBL/GenBank/DDBJ databases">
        <authorList>
            <person name="Zeigler D.R."/>
        </authorList>
    </citation>
    <scope>NUCLEOTIDE SEQUENCE</scope>
    <source>
        <strain>W23</strain>
    </source>
</reference>
<sequence length="70" mass="8078">MEMFEGIEIHSIEGIIEYNEVQDFPKGYVLIDDIEDAVNFDSNFEISFDMLVSSNGTKYWEVSPNKPRAL</sequence>
<dbReference type="EMBL" id="CP002183">
    <property type="protein sequence ID" value="ADM38059.1"/>
    <property type="molecule type" value="Genomic_DNA"/>
</dbReference>
<gene>
    <name evidence="1" type="ordered locus">BSUW23_10075</name>
</gene>